<proteinExistence type="inferred from homology"/>
<evidence type="ECO:0000313" key="8">
    <source>
        <dbReference type="Proteomes" id="UP000810207"/>
    </source>
</evidence>
<keyword evidence="4 5" id="KW-0732">Signal</keyword>
<dbReference type="Proteomes" id="UP000810207">
    <property type="component" value="Unassembled WGS sequence"/>
</dbReference>
<keyword evidence="3" id="KW-0813">Transport</keyword>
<keyword evidence="8" id="KW-1185">Reference proteome</keyword>
<comment type="similarity">
    <text evidence="2">Belongs to the bacterial solute-binding protein 8 family.</text>
</comment>
<evidence type="ECO:0000256" key="5">
    <source>
        <dbReference type="SAM" id="SignalP"/>
    </source>
</evidence>
<dbReference type="RefSeq" id="WP_211082779.1">
    <property type="nucleotide sequence ID" value="NZ_CBCSLC010000005.1"/>
</dbReference>
<evidence type="ECO:0000256" key="4">
    <source>
        <dbReference type="ARBA" id="ARBA00022729"/>
    </source>
</evidence>
<accession>A0ABS4RSZ8</accession>
<name>A0ABS4RSZ8_PAEXY</name>
<evidence type="ECO:0000259" key="6">
    <source>
        <dbReference type="PROSITE" id="PS50983"/>
    </source>
</evidence>
<feature type="domain" description="Fe/B12 periplasmic-binding" evidence="6">
    <location>
        <begin position="69"/>
        <end position="329"/>
    </location>
</feature>
<feature type="chain" id="PRO_5045402959" evidence="5">
    <location>
        <begin position="24"/>
        <end position="329"/>
    </location>
</feature>
<comment type="caution">
    <text evidence="7">The sequence shown here is derived from an EMBL/GenBank/DDBJ whole genome shotgun (WGS) entry which is preliminary data.</text>
</comment>
<dbReference type="InterPro" id="IPR051313">
    <property type="entry name" value="Bact_iron-sidero_bind"/>
</dbReference>
<evidence type="ECO:0000313" key="7">
    <source>
        <dbReference type="EMBL" id="MBP2246009.1"/>
    </source>
</evidence>
<dbReference type="InterPro" id="IPR002491">
    <property type="entry name" value="ABC_transptr_periplasmic_BD"/>
</dbReference>
<sequence length="329" mass="36647">MIHNMSRLTTLLTLCLVVLVATACGKTADTANNTAAQNTSQTTTQSEEKGTQMATDAYGNQVEIPIAPKRIVYTDNTVGDLLIFGIKPVGVVQQGLQYATYKDELKDVADIGWPPSPEKIVELQPDLIITSTPDQKQNETLSKIAPVILTNEWDPMPVRINRLGEWLGNKQVPEEFLAQHNAKIVKMWNDLQQDGTIEKDETASVFQYMIGQKRLSVYTTSYLPGFVYNEDGFKPTAAIQKMIDDPDDYGYANISIEQLPEIAGDRIFIVYYSDEELKEVENMTKGPVWSQLPAIKAGKVYFVNGGLGISTDPLAREELIKQLPIMLKK</sequence>
<dbReference type="PANTHER" id="PTHR30532:SF1">
    <property type="entry name" value="IRON(3+)-HYDROXAMATE-BINDING PROTEIN FHUD"/>
    <property type="match status" value="1"/>
</dbReference>
<feature type="signal peptide" evidence="5">
    <location>
        <begin position="1"/>
        <end position="23"/>
    </location>
</feature>
<evidence type="ECO:0000256" key="1">
    <source>
        <dbReference type="ARBA" id="ARBA00004196"/>
    </source>
</evidence>
<organism evidence="7 8">
    <name type="scientific">Paenibacillus xylanexedens</name>
    <dbReference type="NCBI Taxonomy" id="528191"/>
    <lineage>
        <taxon>Bacteria</taxon>
        <taxon>Bacillati</taxon>
        <taxon>Bacillota</taxon>
        <taxon>Bacilli</taxon>
        <taxon>Bacillales</taxon>
        <taxon>Paenibacillaceae</taxon>
        <taxon>Paenibacillus</taxon>
    </lineage>
</organism>
<evidence type="ECO:0000256" key="3">
    <source>
        <dbReference type="ARBA" id="ARBA00022448"/>
    </source>
</evidence>
<dbReference type="EMBL" id="JAGIKV010000008">
    <property type="protein sequence ID" value="MBP2246009.1"/>
    <property type="molecule type" value="Genomic_DNA"/>
</dbReference>
<protein>
    <submittedName>
        <fullName evidence="7">Iron complex transport system substrate-binding protein</fullName>
    </submittedName>
</protein>
<dbReference type="Gene3D" id="3.40.50.1980">
    <property type="entry name" value="Nitrogenase molybdenum iron protein domain"/>
    <property type="match status" value="2"/>
</dbReference>
<dbReference type="PANTHER" id="PTHR30532">
    <property type="entry name" value="IRON III DICITRATE-BINDING PERIPLASMIC PROTEIN"/>
    <property type="match status" value="1"/>
</dbReference>
<reference evidence="7 8" key="1">
    <citation type="submission" date="2021-03" db="EMBL/GenBank/DDBJ databases">
        <title>Genomic Encyclopedia of Type Strains, Phase IV (KMG-IV): sequencing the most valuable type-strain genomes for metagenomic binning, comparative biology and taxonomic classification.</title>
        <authorList>
            <person name="Goeker M."/>
        </authorList>
    </citation>
    <scope>NUCLEOTIDE SEQUENCE [LARGE SCALE GENOMIC DNA]</scope>
    <source>
        <strain evidence="7 8">DSM 21292</strain>
    </source>
</reference>
<dbReference type="SUPFAM" id="SSF53807">
    <property type="entry name" value="Helical backbone' metal receptor"/>
    <property type="match status" value="1"/>
</dbReference>
<evidence type="ECO:0000256" key="2">
    <source>
        <dbReference type="ARBA" id="ARBA00008814"/>
    </source>
</evidence>
<dbReference type="PROSITE" id="PS51257">
    <property type="entry name" value="PROKAR_LIPOPROTEIN"/>
    <property type="match status" value="1"/>
</dbReference>
<dbReference type="Pfam" id="PF01497">
    <property type="entry name" value="Peripla_BP_2"/>
    <property type="match status" value="1"/>
</dbReference>
<comment type="subcellular location">
    <subcellularLocation>
        <location evidence="1">Cell envelope</location>
    </subcellularLocation>
</comment>
<dbReference type="PROSITE" id="PS50983">
    <property type="entry name" value="FE_B12_PBP"/>
    <property type="match status" value="1"/>
</dbReference>
<gene>
    <name evidence="7" type="ORF">J2Z28_002638</name>
</gene>